<keyword evidence="3" id="KW-0813">Transport</keyword>
<feature type="transmembrane region" description="Helical" evidence="1">
    <location>
        <begin position="43"/>
        <end position="66"/>
    </location>
</feature>
<feature type="domain" description="Potassium channel" evidence="2">
    <location>
        <begin position="56"/>
        <end position="132"/>
    </location>
</feature>
<keyword evidence="1" id="KW-0812">Transmembrane</keyword>
<keyword evidence="1" id="KW-1133">Transmembrane helix</keyword>
<dbReference type="Gene3D" id="1.10.287.70">
    <property type="match status" value="1"/>
</dbReference>
<keyword evidence="3" id="KW-0407">Ion channel</keyword>
<dbReference type="GO" id="GO:0034220">
    <property type="term" value="P:monoatomic ion transmembrane transport"/>
    <property type="evidence" value="ECO:0007669"/>
    <property type="project" value="UniProtKB-KW"/>
</dbReference>
<organism evidence="3 4">
    <name type="scientific">Kangiella japonica</name>
    <dbReference type="NCBI Taxonomy" id="647384"/>
    <lineage>
        <taxon>Bacteria</taxon>
        <taxon>Pseudomonadati</taxon>
        <taxon>Pseudomonadota</taxon>
        <taxon>Gammaproteobacteria</taxon>
        <taxon>Kangiellales</taxon>
        <taxon>Kangiellaceae</taxon>
        <taxon>Kangiella</taxon>
    </lineage>
</organism>
<reference evidence="4" key="1">
    <citation type="journal article" date="2019" name="Int. J. Syst. Evol. Microbiol.">
        <title>The Global Catalogue of Microorganisms (GCM) 10K type strain sequencing project: providing services to taxonomists for standard genome sequencing and annotation.</title>
        <authorList>
            <consortium name="The Broad Institute Genomics Platform"/>
            <consortium name="The Broad Institute Genome Sequencing Center for Infectious Disease"/>
            <person name="Wu L."/>
            <person name="Ma J."/>
        </authorList>
    </citation>
    <scope>NUCLEOTIDE SEQUENCE [LARGE SCALE GENOMIC DNA]</scope>
    <source>
        <strain evidence="4">JCM 16211</strain>
    </source>
</reference>
<protein>
    <submittedName>
        <fullName evidence="3">Potassium channel family protein</fullName>
    </submittedName>
</protein>
<keyword evidence="1" id="KW-0472">Membrane</keyword>
<evidence type="ECO:0000313" key="3">
    <source>
        <dbReference type="EMBL" id="GAA0202639.1"/>
    </source>
</evidence>
<dbReference type="RefSeq" id="WP_343986743.1">
    <property type="nucleotide sequence ID" value="NZ_BAAAFM010000003.1"/>
</dbReference>
<accession>A0ABP3CGD1</accession>
<name>A0ABP3CGD1_9GAMM</name>
<dbReference type="EMBL" id="BAAAFM010000003">
    <property type="protein sequence ID" value="GAA0202639.1"/>
    <property type="molecule type" value="Genomic_DNA"/>
</dbReference>
<feature type="transmembrane region" description="Helical" evidence="1">
    <location>
        <begin position="112"/>
        <end position="134"/>
    </location>
</feature>
<dbReference type="Proteomes" id="UP001501221">
    <property type="component" value="Unassembled WGS sequence"/>
</dbReference>
<dbReference type="Pfam" id="PF07885">
    <property type="entry name" value="Ion_trans_2"/>
    <property type="match status" value="1"/>
</dbReference>
<keyword evidence="4" id="KW-1185">Reference proteome</keyword>
<gene>
    <name evidence="3" type="ORF">GCM10009123_07360</name>
</gene>
<evidence type="ECO:0000313" key="4">
    <source>
        <dbReference type="Proteomes" id="UP001501221"/>
    </source>
</evidence>
<proteinExistence type="predicted"/>
<sequence>MIVIFSTSLLIISLCVMLHFEALRKIAKISDWLKIRGRYRVTVVVLVGILSHTLHVWLFGLGYYFIVNLNHDNQIVSLDGPVSSFLDCVYFSFANYTSLGYGDLVPEGPMRFMAGTEALVGLVFIAWTASFLYLKMEQYWK</sequence>
<evidence type="ECO:0000256" key="1">
    <source>
        <dbReference type="SAM" id="Phobius"/>
    </source>
</evidence>
<dbReference type="InterPro" id="IPR013099">
    <property type="entry name" value="K_chnl_dom"/>
</dbReference>
<keyword evidence="3" id="KW-0406">Ion transport</keyword>
<feature type="transmembrane region" description="Helical" evidence="1">
    <location>
        <begin position="6"/>
        <end position="23"/>
    </location>
</feature>
<evidence type="ECO:0000259" key="2">
    <source>
        <dbReference type="Pfam" id="PF07885"/>
    </source>
</evidence>
<comment type="caution">
    <text evidence="3">The sequence shown here is derived from an EMBL/GenBank/DDBJ whole genome shotgun (WGS) entry which is preliminary data.</text>
</comment>
<dbReference type="SUPFAM" id="SSF81324">
    <property type="entry name" value="Voltage-gated potassium channels"/>
    <property type="match status" value="1"/>
</dbReference>